<dbReference type="Pfam" id="PF13857">
    <property type="entry name" value="Ank_5"/>
    <property type="match status" value="1"/>
</dbReference>
<feature type="domain" description="Ion transport" evidence="15">
    <location>
        <begin position="860"/>
        <end position="1120"/>
    </location>
</feature>
<proteinExistence type="predicted"/>
<comment type="caution">
    <text evidence="16">The sequence shown here is derived from an EMBL/GenBank/DDBJ whole genome shotgun (WGS) entry which is preliminary data.</text>
</comment>
<evidence type="ECO:0000256" key="4">
    <source>
        <dbReference type="ARBA" id="ARBA00022692"/>
    </source>
</evidence>
<keyword evidence="2" id="KW-0813">Transport</keyword>
<evidence type="ECO:0000256" key="7">
    <source>
        <dbReference type="ARBA" id="ARBA00023043"/>
    </source>
</evidence>
<keyword evidence="8" id="KW-0406">Ion transport</keyword>
<keyword evidence="7 12" id="KW-0040">ANK repeat</keyword>
<comment type="subcellular location">
    <subcellularLocation>
        <location evidence="1">Membrane</location>
        <topology evidence="1">Multi-pass membrane protein</topology>
    </subcellularLocation>
</comment>
<feature type="repeat" description="ANK" evidence="12">
    <location>
        <begin position="224"/>
        <end position="256"/>
    </location>
</feature>
<feature type="repeat" description="ANK" evidence="12">
    <location>
        <begin position="634"/>
        <end position="666"/>
    </location>
</feature>
<keyword evidence="13" id="KW-0175">Coiled coil</keyword>
<dbReference type="Gene3D" id="1.25.40.20">
    <property type="entry name" value="Ankyrin repeat-containing domain"/>
    <property type="match status" value="6"/>
</dbReference>
<dbReference type="PROSITE" id="PS50297">
    <property type="entry name" value="ANK_REP_REGION"/>
    <property type="match status" value="6"/>
</dbReference>
<dbReference type="OrthoDB" id="533508at2759"/>
<evidence type="ECO:0000256" key="3">
    <source>
        <dbReference type="ARBA" id="ARBA00022606"/>
    </source>
</evidence>
<feature type="transmembrane region" description="Helical" evidence="14">
    <location>
        <begin position="858"/>
        <end position="882"/>
    </location>
</feature>
<dbReference type="SUPFAM" id="SSF140860">
    <property type="entry name" value="Pseudo ankyrin repeat-like"/>
    <property type="match status" value="1"/>
</dbReference>
<organism evidence="16 17">
    <name type="scientific">Dreissena polymorpha</name>
    <name type="common">Zebra mussel</name>
    <name type="synonym">Mytilus polymorpha</name>
    <dbReference type="NCBI Taxonomy" id="45954"/>
    <lineage>
        <taxon>Eukaryota</taxon>
        <taxon>Metazoa</taxon>
        <taxon>Spiralia</taxon>
        <taxon>Lophotrochozoa</taxon>
        <taxon>Mollusca</taxon>
        <taxon>Bivalvia</taxon>
        <taxon>Autobranchia</taxon>
        <taxon>Heteroconchia</taxon>
        <taxon>Euheterodonta</taxon>
        <taxon>Imparidentia</taxon>
        <taxon>Neoheterodontei</taxon>
        <taxon>Myida</taxon>
        <taxon>Dreissenoidea</taxon>
        <taxon>Dreissenidae</taxon>
        <taxon>Dreissena</taxon>
    </lineage>
</organism>
<dbReference type="Pfam" id="PF12796">
    <property type="entry name" value="Ank_2"/>
    <property type="match status" value="3"/>
</dbReference>
<dbReference type="AlphaFoldDB" id="A0A9D4CU31"/>
<dbReference type="GO" id="GO:0005216">
    <property type="term" value="F:monoatomic ion channel activity"/>
    <property type="evidence" value="ECO:0007669"/>
    <property type="project" value="InterPro"/>
</dbReference>
<evidence type="ECO:0000256" key="5">
    <source>
        <dbReference type="ARBA" id="ARBA00022737"/>
    </source>
</evidence>
<evidence type="ECO:0000313" key="17">
    <source>
        <dbReference type="Proteomes" id="UP000828390"/>
    </source>
</evidence>
<dbReference type="PROSITE" id="PS50088">
    <property type="entry name" value="ANK_REPEAT"/>
    <property type="match status" value="7"/>
</dbReference>
<dbReference type="Pfam" id="PF00520">
    <property type="entry name" value="Ion_trans"/>
    <property type="match status" value="1"/>
</dbReference>
<evidence type="ECO:0000256" key="9">
    <source>
        <dbReference type="ARBA" id="ARBA00023136"/>
    </source>
</evidence>
<feature type="coiled-coil region" evidence="13">
    <location>
        <begin position="1191"/>
        <end position="1225"/>
    </location>
</feature>
<keyword evidence="11" id="KW-0407">Ion channel</keyword>
<name>A0A9D4CU31_DREPO</name>
<feature type="transmembrane region" description="Helical" evidence="14">
    <location>
        <begin position="944"/>
        <end position="968"/>
    </location>
</feature>
<dbReference type="InterPro" id="IPR002110">
    <property type="entry name" value="Ankyrin_rpt"/>
</dbReference>
<evidence type="ECO:0000313" key="16">
    <source>
        <dbReference type="EMBL" id="KAH3730861.1"/>
    </source>
</evidence>
<evidence type="ECO:0000256" key="6">
    <source>
        <dbReference type="ARBA" id="ARBA00022989"/>
    </source>
</evidence>
<evidence type="ECO:0000256" key="14">
    <source>
        <dbReference type="SAM" id="Phobius"/>
    </source>
</evidence>
<evidence type="ECO:0000256" key="11">
    <source>
        <dbReference type="ARBA" id="ARBA00023303"/>
    </source>
</evidence>
<keyword evidence="10" id="KW-0325">Glycoprotein</keyword>
<feature type="transmembrane region" description="Helical" evidence="14">
    <location>
        <begin position="902"/>
        <end position="924"/>
    </location>
</feature>
<evidence type="ECO:0000256" key="10">
    <source>
        <dbReference type="ARBA" id="ARBA00023180"/>
    </source>
</evidence>
<evidence type="ECO:0000256" key="13">
    <source>
        <dbReference type="SAM" id="Coils"/>
    </source>
</evidence>
<reference evidence="16" key="2">
    <citation type="submission" date="2020-11" db="EMBL/GenBank/DDBJ databases">
        <authorList>
            <person name="McCartney M.A."/>
            <person name="Auch B."/>
            <person name="Kono T."/>
            <person name="Mallez S."/>
            <person name="Becker A."/>
            <person name="Gohl D.M."/>
            <person name="Silverstein K.A.T."/>
            <person name="Koren S."/>
            <person name="Bechman K.B."/>
            <person name="Herman A."/>
            <person name="Abrahante J.E."/>
            <person name="Garbe J."/>
        </authorList>
    </citation>
    <scope>NUCLEOTIDE SEQUENCE</scope>
    <source>
        <strain evidence="16">Duluth1</strain>
        <tissue evidence="16">Whole animal</tissue>
    </source>
</reference>
<keyword evidence="17" id="KW-1185">Reference proteome</keyword>
<evidence type="ECO:0000256" key="8">
    <source>
        <dbReference type="ARBA" id="ARBA00023065"/>
    </source>
</evidence>
<protein>
    <recommendedName>
        <fullName evidence="15">Ion transport domain-containing protein</fullName>
    </recommendedName>
</protein>
<dbReference type="PANTHER" id="PTHR47143">
    <property type="entry name" value="TRANSIENT RECEPTOR POTENTIAL CATION CHANNEL PROTEIN PAINLESS"/>
    <property type="match status" value="1"/>
</dbReference>
<feature type="transmembrane region" description="Helical" evidence="14">
    <location>
        <begin position="980"/>
        <end position="1000"/>
    </location>
</feature>
<dbReference type="InterPro" id="IPR036770">
    <property type="entry name" value="Ankyrin_rpt-contain_sf"/>
</dbReference>
<keyword evidence="4 14" id="KW-0812">Transmembrane</keyword>
<dbReference type="SMART" id="SM00248">
    <property type="entry name" value="ANK"/>
    <property type="match status" value="15"/>
</dbReference>
<dbReference type="EMBL" id="JAIWYP010000012">
    <property type="protein sequence ID" value="KAH3730861.1"/>
    <property type="molecule type" value="Genomic_DNA"/>
</dbReference>
<feature type="transmembrane region" description="Helical" evidence="14">
    <location>
        <begin position="1021"/>
        <end position="1042"/>
    </location>
</feature>
<dbReference type="InterPro" id="IPR052076">
    <property type="entry name" value="TRP_cation_channel"/>
</dbReference>
<dbReference type="PRINTS" id="PR01415">
    <property type="entry name" value="ANKYRIN"/>
</dbReference>
<feature type="repeat" description="ANK" evidence="12">
    <location>
        <begin position="594"/>
        <end position="616"/>
    </location>
</feature>
<dbReference type="Pfam" id="PF00023">
    <property type="entry name" value="Ank"/>
    <property type="match status" value="1"/>
</dbReference>
<evidence type="ECO:0000256" key="1">
    <source>
        <dbReference type="ARBA" id="ARBA00004141"/>
    </source>
</evidence>
<feature type="repeat" description="ANK" evidence="12">
    <location>
        <begin position="359"/>
        <end position="391"/>
    </location>
</feature>
<feature type="repeat" description="ANK" evidence="12">
    <location>
        <begin position="191"/>
        <end position="223"/>
    </location>
</feature>
<keyword evidence="3" id="KW-0716">Sensory transduction</keyword>
<reference evidence="16" key="1">
    <citation type="journal article" date="2019" name="bioRxiv">
        <title>The Genome of the Zebra Mussel, Dreissena polymorpha: A Resource for Invasive Species Research.</title>
        <authorList>
            <person name="McCartney M.A."/>
            <person name="Auch B."/>
            <person name="Kono T."/>
            <person name="Mallez S."/>
            <person name="Zhang Y."/>
            <person name="Obille A."/>
            <person name="Becker A."/>
            <person name="Abrahante J.E."/>
            <person name="Garbe J."/>
            <person name="Badalamenti J.P."/>
            <person name="Herman A."/>
            <person name="Mangelson H."/>
            <person name="Liachko I."/>
            <person name="Sullivan S."/>
            <person name="Sone E.D."/>
            <person name="Koren S."/>
            <person name="Silverstein K.A.T."/>
            <person name="Beckman K.B."/>
            <person name="Gohl D.M."/>
        </authorList>
    </citation>
    <scope>NUCLEOTIDE SEQUENCE</scope>
    <source>
        <strain evidence="16">Duluth1</strain>
        <tissue evidence="16">Whole animal</tissue>
    </source>
</reference>
<evidence type="ECO:0000256" key="2">
    <source>
        <dbReference type="ARBA" id="ARBA00022448"/>
    </source>
</evidence>
<feature type="repeat" description="ANK" evidence="12">
    <location>
        <begin position="326"/>
        <end position="358"/>
    </location>
</feature>
<feature type="repeat" description="ANK" evidence="12">
    <location>
        <begin position="489"/>
        <end position="521"/>
    </location>
</feature>
<gene>
    <name evidence="16" type="ORF">DPMN_056859</name>
</gene>
<evidence type="ECO:0000259" key="15">
    <source>
        <dbReference type="Pfam" id="PF00520"/>
    </source>
</evidence>
<keyword evidence="9 14" id="KW-0472">Membrane</keyword>
<accession>A0A9D4CU31</accession>
<dbReference type="InterPro" id="IPR005821">
    <property type="entry name" value="Ion_trans_dom"/>
</dbReference>
<evidence type="ECO:0000256" key="12">
    <source>
        <dbReference type="PROSITE-ProRule" id="PRU00023"/>
    </source>
</evidence>
<dbReference type="GO" id="GO:1902495">
    <property type="term" value="C:transmembrane transporter complex"/>
    <property type="evidence" value="ECO:0007669"/>
    <property type="project" value="TreeGrafter"/>
</dbReference>
<dbReference type="PANTHER" id="PTHR47143:SF1">
    <property type="entry name" value="ION_TRANS DOMAIN-CONTAINING PROTEIN"/>
    <property type="match status" value="1"/>
</dbReference>
<keyword evidence="6 14" id="KW-1133">Transmembrane helix</keyword>
<dbReference type="Proteomes" id="UP000828390">
    <property type="component" value="Unassembled WGS sequence"/>
</dbReference>
<feature type="transmembrane region" description="Helical" evidence="14">
    <location>
        <begin position="1091"/>
        <end position="1112"/>
    </location>
</feature>
<dbReference type="SUPFAM" id="SSF48403">
    <property type="entry name" value="Ankyrin repeat"/>
    <property type="match status" value="2"/>
</dbReference>
<keyword evidence="5" id="KW-0677">Repeat</keyword>
<sequence length="1241" mass="141340">MDIRRRRQTIVPSESAVQSDGDFVQLRIIRERRKQEIEQQKLAAPLSLPTVRESNLETKEKSKLLTMLFDAIEEHDVQTAEETLTKLKNHFPIQDIRHPKRNENVLHAALSSGLNAFAKKLITNEHETLVTSCHEVRYAGIVGNRNCMHIAIEKSDLEMAKLIMNKIRRIWQKQSLLKQETAVNITDQRPRLFSCLHLAAYYGHVDLVKFILDEGMDVNHLNGKNDTALLWAARWGHKNTVDLLLERKANPEVANDKGSTALYWAIRYEHPKTVALLLSKGRANPNTQRKLGLVAPIIIASAFGNVEILQLLLQQPTIDVNLQIRGGDTAIHNAAREGNLDCVKILIEKGVKFDEKDSLGDTPLLLAAKNDFVHVVNYLVLKGANVNAKNNDGKDIWYFAIENEGSFLLQSLIKGMKSYSSGANSKHPLLIAADKGRCDKIKLLLDMNVDPAVFDADGNDLFHHSAMEDKPEVIETFANVFSLQNQNKLGNTPLHIACLNGHSRTIMTLLKFDVKANVKNKKGEMAIHVAAYSPKTTPELARELVSYMIKNHDWNSLNDKDLKGQTCLHIACRHTTTDVLWEFREVKLNERDPDGLTPLHVAVRPKQPDILETVLDMFERNKRDLSINEQTISSGETVLHLAAQEGHSTSIPRLIKLGADIAVRDVNGDTVLHKLIKLSVFDVTNNSKYIESFTIILSNIVRWWCLKSGTAIPENEHDSDYILIQRTAFRFIIYDVHNIDGLSVLKQAFQCGATKIVGELLMVEQVTFFETDGYTFDVSYLTPRTNEVEEVKSHSVAQVSPTDQEFGTTKQLKTTDKYLDENQLSAMELLIESKTMSQAADILDLPLIREIERYYMRIVSWVFSVLMVLHMIYMSVFTYIGVELSKQMRTKRDYIGSSNAIILMYVIVPLEPAIIVIFMLFRFIKSIKSCSFYHQAKIQNQERVSSVLSSFVLPALCIVYSGLIFAWMGMLSKQRDDHNYILATALCIGWLLTISFTRGIRPVHYFYRMLLSMIARDMVRFVLVYLFVLMAFGFAFHVIIQVSEDATKKYYDPGVTLFTTFNMMIGMGELIDEDYESQMMAEDRSIAFSKVLYLIYIILSTIILLNLLIAMMNDSYSRILQNNKIYYRIESIKLGIQIESSIPCISRFSDVNLTKGSAHLGMTGLNERWLLTISNVNFERYVQDNIRMGNMDDVSNRLDNLSHLIRQTNDRVKTLAATIDNIEKSKLERKVVRMLKRKKET</sequence>